<evidence type="ECO:0000256" key="1">
    <source>
        <dbReference type="ARBA" id="ARBA00023157"/>
    </source>
</evidence>
<evidence type="ECO:0000313" key="3">
    <source>
        <dbReference type="EMBL" id="CAI9549543.1"/>
    </source>
</evidence>
<keyword evidence="4" id="KW-1185">Reference proteome</keyword>
<name>A0ABN9BPV7_9NEOB</name>
<protein>
    <recommendedName>
        <fullName evidence="2">BPTI/Kunitz inhibitor domain-containing protein</fullName>
    </recommendedName>
</protein>
<dbReference type="InterPro" id="IPR050098">
    <property type="entry name" value="TFPI/VKTCI-like"/>
</dbReference>
<dbReference type="InterPro" id="IPR002223">
    <property type="entry name" value="Kunitz_BPTI"/>
</dbReference>
<sequence>MPRYYYNKDMDICDKFIYGGCGGNANNFYTIEVSNASTNVIEVFIVMCVTGLQTSVHVRRLWSTFTMISGPALARSSPMVVV</sequence>
<evidence type="ECO:0000313" key="4">
    <source>
        <dbReference type="Proteomes" id="UP001162483"/>
    </source>
</evidence>
<organism evidence="3 4">
    <name type="scientific">Staurois parvus</name>
    <dbReference type="NCBI Taxonomy" id="386267"/>
    <lineage>
        <taxon>Eukaryota</taxon>
        <taxon>Metazoa</taxon>
        <taxon>Chordata</taxon>
        <taxon>Craniata</taxon>
        <taxon>Vertebrata</taxon>
        <taxon>Euteleostomi</taxon>
        <taxon>Amphibia</taxon>
        <taxon>Batrachia</taxon>
        <taxon>Anura</taxon>
        <taxon>Neobatrachia</taxon>
        <taxon>Ranoidea</taxon>
        <taxon>Ranidae</taxon>
        <taxon>Staurois</taxon>
    </lineage>
</organism>
<evidence type="ECO:0000259" key="2">
    <source>
        <dbReference type="PROSITE" id="PS50279"/>
    </source>
</evidence>
<keyword evidence="1" id="KW-1015">Disulfide bond</keyword>
<dbReference type="InterPro" id="IPR036880">
    <property type="entry name" value="Kunitz_BPTI_sf"/>
</dbReference>
<dbReference type="Gene3D" id="4.10.410.10">
    <property type="entry name" value="Pancreatic trypsin inhibitor Kunitz domain"/>
    <property type="match status" value="1"/>
</dbReference>
<reference evidence="3" key="1">
    <citation type="submission" date="2023-05" db="EMBL/GenBank/DDBJ databases">
        <authorList>
            <person name="Stuckert A."/>
        </authorList>
    </citation>
    <scope>NUCLEOTIDE SEQUENCE</scope>
</reference>
<dbReference type="PANTHER" id="PTHR10083:SF374">
    <property type="entry name" value="BPTI_KUNITZ INHIBITOR DOMAIN-CONTAINING PROTEIN"/>
    <property type="match status" value="1"/>
</dbReference>
<dbReference type="PANTHER" id="PTHR10083">
    <property type="entry name" value="KUNITZ-TYPE PROTEASE INHIBITOR-RELATED"/>
    <property type="match status" value="1"/>
</dbReference>
<feature type="domain" description="BPTI/Kunitz inhibitor" evidence="2">
    <location>
        <begin position="1"/>
        <end position="32"/>
    </location>
</feature>
<comment type="caution">
    <text evidence="3">The sequence shown here is derived from an EMBL/GenBank/DDBJ whole genome shotgun (WGS) entry which is preliminary data.</text>
</comment>
<accession>A0ABN9BPV7</accession>
<dbReference type="EMBL" id="CATNWA010005200">
    <property type="protein sequence ID" value="CAI9549543.1"/>
    <property type="molecule type" value="Genomic_DNA"/>
</dbReference>
<dbReference type="Pfam" id="PF00014">
    <property type="entry name" value="Kunitz_BPTI"/>
    <property type="match status" value="1"/>
</dbReference>
<gene>
    <name evidence="3" type="ORF">SPARVUS_LOCUS3367679</name>
</gene>
<dbReference type="Proteomes" id="UP001162483">
    <property type="component" value="Unassembled WGS sequence"/>
</dbReference>
<dbReference type="CDD" id="cd00109">
    <property type="entry name" value="Kunitz-type"/>
    <property type="match status" value="1"/>
</dbReference>
<dbReference type="PROSITE" id="PS50279">
    <property type="entry name" value="BPTI_KUNITZ_2"/>
    <property type="match status" value="1"/>
</dbReference>
<dbReference type="SUPFAM" id="SSF57362">
    <property type="entry name" value="BPTI-like"/>
    <property type="match status" value="1"/>
</dbReference>
<proteinExistence type="predicted"/>